<dbReference type="OrthoDB" id="4566370at2"/>
<protein>
    <submittedName>
        <fullName evidence="1">Uncharacterized protein</fullName>
    </submittedName>
</protein>
<reference evidence="1 2" key="1">
    <citation type="submission" date="2019-07" db="EMBL/GenBank/DDBJ databases">
        <title>Whole genome shotgun sequence of Brevifollis gellanilyticus NBRC 108608.</title>
        <authorList>
            <person name="Hosoyama A."/>
            <person name="Uohara A."/>
            <person name="Ohji S."/>
            <person name="Ichikawa N."/>
        </authorList>
    </citation>
    <scope>NUCLEOTIDE SEQUENCE [LARGE SCALE GENOMIC DNA]</scope>
    <source>
        <strain evidence="1 2">NBRC 108608</strain>
    </source>
</reference>
<gene>
    <name evidence="1" type="ORF">BGE01nite_08740</name>
</gene>
<dbReference type="AlphaFoldDB" id="A0A512M4D0"/>
<proteinExistence type="predicted"/>
<name>A0A512M4D0_9BACT</name>
<evidence type="ECO:0000313" key="1">
    <source>
        <dbReference type="EMBL" id="GEP41583.1"/>
    </source>
</evidence>
<dbReference type="Proteomes" id="UP000321577">
    <property type="component" value="Unassembled WGS sequence"/>
</dbReference>
<dbReference type="EMBL" id="BKAG01000004">
    <property type="protein sequence ID" value="GEP41583.1"/>
    <property type="molecule type" value="Genomic_DNA"/>
</dbReference>
<organism evidence="1 2">
    <name type="scientific">Brevifollis gellanilyticus</name>
    <dbReference type="NCBI Taxonomy" id="748831"/>
    <lineage>
        <taxon>Bacteria</taxon>
        <taxon>Pseudomonadati</taxon>
        <taxon>Verrucomicrobiota</taxon>
        <taxon>Verrucomicrobiia</taxon>
        <taxon>Verrucomicrobiales</taxon>
        <taxon>Verrucomicrobiaceae</taxon>
    </lineage>
</organism>
<dbReference type="RefSeq" id="WP_146849043.1">
    <property type="nucleotide sequence ID" value="NZ_BKAG01000004.1"/>
</dbReference>
<evidence type="ECO:0000313" key="2">
    <source>
        <dbReference type="Proteomes" id="UP000321577"/>
    </source>
</evidence>
<accession>A0A512M4D0</accession>
<comment type="caution">
    <text evidence="1">The sequence shown here is derived from an EMBL/GenBank/DDBJ whole genome shotgun (WGS) entry which is preliminary data.</text>
</comment>
<keyword evidence="2" id="KW-1185">Reference proteome</keyword>
<sequence length="150" mass="16739">MIDRFNDLPLEVRKQIQLWLCTEAIRVWERHCEKNPAMAYVETVCGTRQVVDVSLPAAALRCVIEGKDVEKVKSRYGEPIAAMQDEGLVFPDEVTFAYYAIYNLFGRHVLGRAIDDWLIANQALSAQGTQANFRVMLGAAFAAAGVDSDD</sequence>